<dbReference type="Proteomes" id="UP000318878">
    <property type="component" value="Unassembled WGS sequence"/>
</dbReference>
<protein>
    <submittedName>
        <fullName evidence="1">Uncharacterized protein</fullName>
    </submittedName>
</protein>
<keyword evidence="2" id="KW-1185">Reference proteome</keyword>
<accession>A0A5C5V4L4</accession>
<name>A0A5C5V4L4_9BACT</name>
<sequence length="213" mass="24083">MFLFRRWGRGAFSSVRGEPLNLLYCAPGFFLCNLRRTADTMPLEGVSTEFGEGDDFMRSSWLICGLIGMLTLACSVTAAAQEVRVSPGQHALPNDLTAYMKFLAGQQIESLRLFSDYMQQRADDKQIPRGLYLNAKAMQLQAELASAQDPMAKKELLTEMAKLYDQRVQLDAGSPQQTWYGVDRTKLAQYMKREYQLFQQQAAEQTKKPAAEK</sequence>
<evidence type="ECO:0000313" key="2">
    <source>
        <dbReference type="Proteomes" id="UP000318878"/>
    </source>
</evidence>
<gene>
    <name evidence="1" type="ORF">Enr8_24870</name>
</gene>
<dbReference type="EMBL" id="SJPF01000003">
    <property type="protein sequence ID" value="TWT32682.1"/>
    <property type="molecule type" value="Genomic_DNA"/>
</dbReference>
<evidence type="ECO:0000313" key="1">
    <source>
        <dbReference type="EMBL" id="TWT32682.1"/>
    </source>
</evidence>
<proteinExistence type="predicted"/>
<organism evidence="1 2">
    <name type="scientific">Blastopirellula retiformator</name>
    <dbReference type="NCBI Taxonomy" id="2527970"/>
    <lineage>
        <taxon>Bacteria</taxon>
        <taxon>Pseudomonadati</taxon>
        <taxon>Planctomycetota</taxon>
        <taxon>Planctomycetia</taxon>
        <taxon>Pirellulales</taxon>
        <taxon>Pirellulaceae</taxon>
        <taxon>Blastopirellula</taxon>
    </lineage>
</organism>
<dbReference type="AlphaFoldDB" id="A0A5C5V4L4"/>
<comment type="caution">
    <text evidence="1">The sequence shown here is derived from an EMBL/GenBank/DDBJ whole genome shotgun (WGS) entry which is preliminary data.</text>
</comment>
<reference evidence="1 2" key="1">
    <citation type="submission" date="2019-02" db="EMBL/GenBank/DDBJ databases">
        <title>Deep-cultivation of Planctomycetes and their phenomic and genomic characterization uncovers novel biology.</title>
        <authorList>
            <person name="Wiegand S."/>
            <person name="Jogler M."/>
            <person name="Boedeker C."/>
            <person name="Pinto D."/>
            <person name="Vollmers J."/>
            <person name="Rivas-Marin E."/>
            <person name="Kohn T."/>
            <person name="Peeters S.H."/>
            <person name="Heuer A."/>
            <person name="Rast P."/>
            <person name="Oberbeckmann S."/>
            <person name="Bunk B."/>
            <person name="Jeske O."/>
            <person name="Meyerdierks A."/>
            <person name="Storesund J.E."/>
            <person name="Kallscheuer N."/>
            <person name="Luecker S."/>
            <person name="Lage O.M."/>
            <person name="Pohl T."/>
            <person name="Merkel B.J."/>
            <person name="Hornburger P."/>
            <person name="Mueller R.-W."/>
            <person name="Bruemmer F."/>
            <person name="Labrenz M."/>
            <person name="Spormann A.M."/>
            <person name="Op Den Camp H."/>
            <person name="Overmann J."/>
            <person name="Amann R."/>
            <person name="Jetten M.S.M."/>
            <person name="Mascher T."/>
            <person name="Medema M.H."/>
            <person name="Devos D.P."/>
            <person name="Kaster A.-K."/>
            <person name="Ovreas L."/>
            <person name="Rohde M."/>
            <person name="Galperin M.Y."/>
            <person name="Jogler C."/>
        </authorList>
    </citation>
    <scope>NUCLEOTIDE SEQUENCE [LARGE SCALE GENOMIC DNA]</scope>
    <source>
        <strain evidence="1 2">Enr8</strain>
    </source>
</reference>